<proteinExistence type="inferred from homology"/>
<dbReference type="InterPro" id="IPR041036">
    <property type="entry name" value="GH5_C"/>
</dbReference>
<dbReference type="PANTHER" id="PTHR31308">
    <property type="match status" value="1"/>
</dbReference>
<dbReference type="SUPFAM" id="SSF51445">
    <property type="entry name" value="(Trans)glycosidases"/>
    <property type="match status" value="1"/>
</dbReference>
<dbReference type="Proteomes" id="UP000244248">
    <property type="component" value="Unassembled WGS sequence"/>
</dbReference>
<keyword evidence="3 4" id="KW-0326">Glycosidase</keyword>
<dbReference type="Pfam" id="PF00150">
    <property type="entry name" value="Cellulase"/>
    <property type="match status" value="1"/>
</dbReference>
<protein>
    <submittedName>
        <fullName evidence="7">Endoglycoceramidase</fullName>
    </submittedName>
</protein>
<feature type="domain" description="Glycoside hydrolase family 5" evidence="5">
    <location>
        <begin position="81"/>
        <end position="379"/>
    </location>
</feature>
<evidence type="ECO:0000313" key="8">
    <source>
        <dbReference type="Proteomes" id="UP000244248"/>
    </source>
</evidence>
<evidence type="ECO:0000256" key="2">
    <source>
        <dbReference type="ARBA" id="ARBA00022801"/>
    </source>
</evidence>
<sequence length="514" mass="57263">MKRFLFLIVALVGLGIAWLKWPQASVLDAVLPAESTMQPSPVAVREQLRHLDGWLVDRQGRVVILHGVNAVWKIAPYSPPDSAQGFTAQDADWLVAHGFNVVRLGVLFAGVMPDKGQINQDYLDKIDRIVKLLASRKIYVMLDFHQDLYGSAYLGEGFPAWTVRPSRFDDVLKAGFPLGYVTPRVSIAFDRFWNNEDGMHDHFRDAWMAVATRWKDQDYLMGYDIINEPWSGSVWPVCARPMGCADFENNKLQPFYEHVLKGIREVDPYNIVWIEPQVLFEFGAQSHLGSRPIADEQLGLSWHNYCIAAPMMKAYGIKAATCARLGERVDKNAVKLAARLRSATLLSEFGASDDTVEIARITANADRNLVGWTYWSYKNWGDPTTQAQGSGAQSIFTSDVDFNSAKNAKLSILERPYPQAVAGVPIAFNFDAAERVFTLTYSTTMLTGIASPTAVLTQIYVPTLHFPRGYVVDIQGGRVVSEANAARLLIAAEAGADQVEVRISELETEQVLEN</sequence>
<comment type="similarity">
    <text evidence="1 4">Belongs to the glycosyl hydrolase 5 (cellulase A) family.</text>
</comment>
<keyword evidence="8" id="KW-1185">Reference proteome</keyword>
<dbReference type="GO" id="GO:0004553">
    <property type="term" value="F:hydrolase activity, hydrolyzing O-glycosyl compounds"/>
    <property type="evidence" value="ECO:0007669"/>
    <property type="project" value="InterPro"/>
</dbReference>
<dbReference type="RefSeq" id="WP_107940527.1">
    <property type="nucleotide sequence ID" value="NZ_QANS01000004.1"/>
</dbReference>
<dbReference type="Gene3D" id="3.20.20.80">
    <property type="entry name" value="Glycosidases"/>
    <property type="match status" value="1"/>
</dbReference>
<dbReference type="Pfam" id="PF18564">
    <property type="entry name" value="Glyco_hydro_5_C"/>
    <property type="match status" value="1"/>
</dbReference>
<dbReference type="AlphaFoldDB" id="A0A2T5MEG1"/>
<evidence type="ECO:0000256" key="1">
    <source>
        <dbReference type="ARBA" id="ARBA00005641"/>
    </source>
</evidence>
<organism evidence="7 8">
    <name type="scientific">Stenotrophobium rhamnosiphilum</name>
    <dbReference type="NCBI Taxonomy" id="2029166"/>
    <lineage>
        <taxon>Bacteria</taxon>
        <taxon>Pseudomonadati</taxon>
        <taxon>Pseudomonadota</taxon>
        <taxon>Gammaproteobacteria</taxon>
        <taxon>Nevskiales</taxon>
        <taxon>Nevskiaceae</taxon>
        <taxon>Stenotrophobium</taxon>
    </lineage>
</organism>
<dbReference type="EMBL" id="QANS01000004">
    <property type="protein sequence ID" value="PTU30942.1"/>
    <property type="molecule type" value="Genomic_DNA"/>
</dbReference>
<keyword evidence="2 4" id="KW-0378">Hydrolase</keyword>
<accession>A0A2T5MEG1</accession>
<gene>
    <name evidence="7" type="ORF">CJD38_11565</name>
</gene>
<dbReference type="GO" id="GO:0000272">
    <property type="term" value="P:polysaccharide catabolic process"/>
    <property type="evidence" value="ECO:0007669"/>
    <property type="project" value="InterPro"/>
</dbReference>
<dbReference type="InterPro" id="IPR017853">
    <property type="entry name" value="GH"/>
</dbReference>
<dbReference type="InterPro" id="IPR001547">
    <property type="entry name" value="Glyco_hydro_5"/>
</dbReference>
<dbReference type="InterPro" id="IPR013780">
    <property type="entry name" value="Glyco_hydro_b"/>
</dbReference>
<evidence type="ECO:0000313" key="7">
    <source>
        <dbReference type="EMBL" id="PTU30942.1"/>
    </source>
</evidence>
<evidence type="ECO:0000256" key="3">
    <source>
        <dbReference type="ARBA" id="ARBA00023295"/>
    </source>
</evidence>
<evidence type="ECO:0000259" key="5">
    <source>
        <dbReference type="Pfam" id="PF00150"/>
    </source>
</evidence>
<name>A0A2T5MEG1_9GAMM</name>
<dbReference type="InterPro" id="IPR052066">
    <property type="entry name" value="Glycosphingolipid_Hydrolases"/>
</dbReference>
<dbReference type="PANTHER" id="PTHR31308:SF3">
    <property type="entry name" value="ENDOGLYCOCERAMIDASE"/>
    <property type="match status" value="1"/>
</dbReference>
<evidence type="ECO:0000256" key="4">
    <source>
        <dbReference type="RuleBase" id="RU361153"/>
    </source>
</evidence>
<feature type="domain" description="Glycoside hydrolase family 5 C-terminal" evidence="6">
    <location>
        <begin position="415"/>
        <end position="503"/>
    </location>
</feature>
<evidence type="ECO:0000259" key="6">
    <source>
        <dbReference type="Pfam" id="PF18564"/>
    </source>
</evidence>
<dbReference type="GO" id="GO:1901136">
    <property type="term" value="P:carbohydrate derivative catabolic process"/>
    <property type="evidence" value="ECO:0007669"/>
    <property type="project" value="UniProtKB-ARBA"/>
</dbReference>
<dbReference type="GO" id="GO:0016042">
    <property type="term" value="P:lipid catabolic process"/>
    <property type="evidence" value="ECO:0007669"/>
    <property type="project" value="UniProtKB-ARBA"/>
</dbReference>
<reference evidence="7 8" key="1">
    <citation type="submission" date="2018-04" db="EMBL/GenBank/DDBJ databases">
        <title>Novel species isolated from glacier.</title>
        <authorList>
            <person name="Liu Q."/>
            <person name="Xin Y.-H."/>
        </authorList>
    </citation>
    <scope>NUCLEOTIDE SEQUENCE [LARGE SCALE GENOMIC DNA]</scope>
    <source>
        <strain evidence="7 8">GT1R17</strain>
    </source>
</reference>
<comment type="caution">
    <text evidence="7">The sequence shown here is derived from an EMBL/GenBank/DDBJ whole genome shotgun (WGS) entry which is preliminary data.</text>
</comment>
<dbReference type="Gene3D" id="2.60.40.1180">
    <property type="entry name" value="Golgi alpha-mannosidase II"/>
    <property type="match status" value="1"/>
</dbReference>